<proteinExistence type="predicted"/>
<dbReference type="PANTHER" id="PTHR36933">
    <property type="entry name" value="SLL0788 PROTEIN"/>
    <property type="match status" value="1"/>
</dbReference>
<dbReference type="PROSITE" id="PS51257">
    <property type="entry name" value="PROKAR_LIPOPROTEIN"/>
    <property type="match status" value="1"/>
</dbReference>
<sequence>MRERLLGICSAGVLLLTTACDGSEEGAAPAERPSRPSATQTSAGATGATQDHNRSDLEFAREMVAHHAQAEVVAELALERASDPEVKDLAERIKAAQSPEKKQIMDLLLMWGEDVEVTGSGGGHDHSHLMSEEAFQQLHQARSAEFDELWLRSMIEHHENAVELAEAQLRDGSDSLAKLFAQTIVDRQRAEVTEMTALLQR</sequence>
<dbReference type="Pfam" id="PF03713">
    <property type="entry name" value="DUF305"/>
    <property type="match status" value="1"/>
</dbReference>
<reference evidence="3 4" key="1">
    <citation type="journal article" date="2015" name="Antonie Van Leeuwenhoek">
        <title>Prauserella endophytica sp. nov., an endophytic actinobacterium isolated from Tamarix taklamakanensis.</title>
        <authorList>
            <person name="Liu J.M."/>
            <person name="Habden X."/>
            <person name="Guo L."/>
            <person name="Tuo L."/>
            <person name="Jiang Z.K."/>
            <person name="Liu S.W."/>
            <person name="Liu X.F."/>
            <person name="Chen L."/>
            <person name="Li R.F."/>
            <person name="Zhang Y.Q."/>
            <person name="Sun C.H."/>
        </authorList>
    </citation>
    <scope>NUCLEOTIDE SEQUENCE [LARGE SCALE GENOMIC DNA]</scope>
    <source>
        <strain evidence="3 4">CGMCC 4.7182</strain>
    </source>
</reference>
<organism evidence="3 4">
    <name type="scientific">Prauserella endophytica</name>
    <dbReference type="NCBI Taxonomy" id="1592324"/>
    <lineage>
        <taxon>Bacteria</taxon>
        <taxon>Bacillati</taxon>
        <taxon>Actinomycetota</taxon>
        <taxon>Actinomycetes</taxon>
        <taxon>Pseudonocardiales</taxon>
        <taxon>Pseudonocardiaceae</taxon>
        <taxon>Prauserella</taxon>
        <taxon>Prauserella coralliicola group</taxon>
    </lineage>
</organism>
<dbReference type="InterPro" id="IPR012347">
    <property type="entry name" value="Ferritin-like"/>
</dbReference>
<dbReference type="InterPro" id="IPR005183">
    <property type="entry name" value="DUF305_CopM-like"/>
</dbReference>
<comment type="caution">
    <text evidence="3">The sequence shown here is derived from an EMBL/GenBank/DDBJ whole genome shotgun (WGS) entry which is preliminary data.</text>
</comment>
<dbReference type="RefSeq" id="WP_137095908.1">
    <property type="nucleotide sequence ID" value="NZ_SWMS01000011.1"/>
</dbReference>
<accession>A0ABY2S222</accession>
<dbReference type="Proteomes" id="UP000309992">
    <property type="component" value="Unassembled WGS sequence"/>
</dbReference>
<gene>
    <name evidence="3" type="ORF">FCN18_20975</name>
</gene>
<dbReference type="Gene3D" id="1.20.1260.10">
    <property type="match status" value="1"/>
</dbReference>
<evidence type="ECO:0000313" key="3">
    <source>
        <dbReference type="EMBL" id="TKG69260.1"/>
    </source>
</evidence>
<feature type="compositionally biased region" description="Low complexity" evidence="1">
    <location>
        <begin position="25"/>
        <end position="50"/>
    </location>
</feature>
<dbReference type="PANTHER" id="PTHR36933:SF1">
    <property type="entry name" value="SLL0788 PROTEIN"/>
    <property type="match status" value="1"/>
</dbReference>
<feature type="region of interest" description="Disordered" evidence="1">
    <location>
        <begin position="24"/>
        <end position="51"/>
    </location>
</feature>
<evidence type="ECO:0000259" key="2">
    <source>
        <dbReference type="Pfam" id="PF03713"/>
    </source>
</evidence>
<evidence type="ECO:0000313" key="4">
    <source>
        <dbReference type="Proteomes" id="UP000309992"/>
    </source>
</evidence>
<protein>
    <submittedName>
        <fullName evidence="3">DUF305 domain-containing protein</fullName>
    </submittedName>
</protein>
<feature type="domain" description="DUF305" evidence="2">
    <location>
        <begin position="56"/>
        <end position="199"/>
    </location>
</feature>
<keyword evidence="4" id="KW-1185">Reference proteome</keyword>
<dbReference type="EMBL" id="SWMS01000011">
    <property type="protein sequence ID" value="TKG69260.1"/>
    <property type="molecule type" value="Genomic_DNA"/>
</dbReference>
<evidence type="ECO:0000256" key="1">
    <source>
        <dbReference type="SAM" id="MobiDB-lite"/>
    </source>
</evidence>
<name>A0ABY2S222_9PSEU</name>